<protein>
    <recommendedName>
        <fullName evidence="3">RING-type domain-containing protein</fullName>
    </recommendedName>
</protein>
<dbReference type="PROSITE" id="PS50089">
    <property type="entry name" value="ZF_RING_2"/>
    <property type="match status" value="1"/>
</dbReference>
<dbReference type="InterPro" id="IPR001841">
    <property type="entry name" value="Znf_RING"/>
</dbReference>
<sequence>MGRQQKRQRPASAASAPAQPPQQLMMPGFGVPPMPQFMMQPQEADDESGSDSSDSQDAKITTSATMLKGLPRVWLSQVVEKVEPMLDSTYTCNLDLVQGVRYYRKLGKRLQQASYRVKQGMGEESFKKNVLEKLPLSLTDDIVLSIAPGHLVAAPLGPSLAALGSSVAAWSFGGGSWSFGGGSWSFGGGSSGPGSDFNDPEMSSMVLERRAPPPIMFDQPEQAADNGEEEDSADAGLRHEAADDRVICVICMDVINEHQEEARLPCNHVLHHDCVDRWRSVAGVGEDQCPTRCERSVQQRDQFAPADDLDQRRSENQVVAEEAAAQAIDGQNEFL</sequence>
<feature type="domain" description="RING-type" evidence="3">
    <location>
        <begin position="248"/>
        <end position="290"/>
    </location>
</feature>
<organism evidence="4 5">
    <name type="scientific">Effrenium voratum</name>
    <dbReference type="NCBI Taxonomy" id="2562239"/>
    <lineage>
        <taxon>Eukaryota</taxon>
        <taxon>Sar</taxon>
        <taxon>Alveolata</taxon>
        <taxon>Dinophyceae</taxon>
        <taxon>Suessiales</taxon>
        <taxon>Symbiodiniaceae</taxon>
        <taxon>Effrenium</taxon>
    </lineage>
</organism>
<keyword evidence="1" id="KW-0862">Zinc</keyword>
<dbReference type="EMBL" id="CAUJNA010003526">
    <property type="protein sequence ID" value="CAJ1404128.1"/>
    <property type="molecule type" value="Genomic_DNA"/>
</dbReference>
<accession>A0AA36JFN4</accession>
<gene>
    <name evidence="4" type="ORF">EVOR1521_LOCUS26645</name>
</gene>
<comment type="caution">
    <text evidence="4">The sequence shown here is derived from an EMBL/GenBank/DDBJ whole genome shotgun (WGS) entry which is preliminary data.</text>
</comment>
<dbReference type="AlphaFoldDB" id="A0AA36JFN4"/>
<reference evidence="4" key="1">
    <citation type="submission" date="2023-08" db="EMBL/GenBank/DDBJ databases">
        <authorList>
            <person name="Chen Y."/>
            <person name="Shah S."/>
            <person name="Dougan E. K."/>
            <person name="Thang M."/>
            <person name="Chan C."/>
        </authorList>
    </citation>
    <scope>NUCLEOTIDE SEQUENCE</scope>
</reference>
<dbReference type="Gene3D" id="3.30.40.10">
    <property type="entry name" value="Zinc/RING finger domain, C3HC4 (zinc finger)"/>
    <property type="match status" value="1"/>
</dbReference>
<feature type="region of interest" description="Disordered" evidence="2">
    <location>
        <begin position="215"/>
        <end position="235"/>
    </location>
</feature>
<feature type="region of interest" description="Disordered" evidence="2">
    <location>
        <begin position="300"/>
        <end position="323"/>
    </location>
</feature>
<keyword evidence="5" id="KW-1185">Reference proteome</keyword>
<name>A0AA36JFN4_9DINO</name>
<keyword evidence="1" id="KW-0863">Zinc-finger</keyword>
<keyword evidence="1" id="KW-0479">Metal-binding</keyword>
<evidence type="ECO:0000256" key="2">
    <source>
        <dbReference type="SAM" id="MobiDB-lite"/>
    </source>
</evidence>
<evidence type="ECO:0000313" key="5">
    <source>
        <dbReference type="Proteomes" id="UP001178507"/>
    </source>
</evidence>
<feature type="region of interest" description="Disordered" evidence="2">
    <location>
        <begin position="1"/>
        <end position="58"/>
    </location>
</feature>
<proteinExistence type="predicted"/>
<dbReference type="InterPro" id="IPR013083">
    <property type="entry name" value="Znf_RING/FYVE/PHD"/>
</dbReference>
<feature type="compositionally biased region" description="Low complexity" evidence="2">
    <location>
        <begin position="10"/>
        <end position="29"/>
    </location>
</feature>
<dbReference type="Pfam" id="PF13639">
    <property type="entry name" value="zf-RING_2"/>
    <property type="match status" value="1"/>
</dbReference>
<dbReference type="CDD" id="cd16448">
    <property type="entry name" value="RING-H2"/>
    <property type="match status" value="1"/>
</dbReference>
<dbReference type="Proteomes" id="UP001178507">
    <property type="component" value="Unassembled WGS sequence"/>
</dbReference>
<evidence type="ECO:0000256" key="1">
    <source>
        <dbReference type="PROSITE-ProRule" id="PRU00175"/>
    </source>
</evidence>
<evidence type="ECO:0000259" key="3">
    <source>
        <dbReference type="PROSITE" id="PS50089"/>
    </source>
</evidence>
<dbReference type="SUPFAM" id="SSF57850">
    <property type="entry name" value="RING/U-box"/>
    <property type="match status" value="1"/>
</dbReference>
<evidence type="ECO:0000313" key="4">
    <source>
        <dbReference type="EMBL" id="CAJ1404128.1"/>
    </source>
</evidence>
<dbReference type="GO" id="GO:0008270">
    <property type="term" value="F:zinc ion binding"/>
    <property type="evidence" value="ECO:0007669"/>
    <property type="project" value="UniProtKB-KW"/>
</dbReference>